<reference evidence="2" key="1">
    <citation type="submission" date="2023-06" db="EMBL/GenBank/DDBJ databases">
        <title>Genome-scale phylogeny and comparative genomics of the fungal order Sordariales.</title>
        <authorList>
            <consortium name="Lawrence Berkeley National Laboratory"/>
            <person name="Hensen N."/>
            <person name="Bonometti L."/>
            <person name="Westerberg I."/>
            <person name="Brannstrom I.O."/>
            <person name="Guillou S."/>
            <person name="Cros-Aarteil S."/>
            <person name="Calhoun S."/>
            <person name="Haridas S."/>
            <person name="Kuo A."/>
            <person name="Mondo S."/>
            <person name="Pangilinan J."/>
            <person name="Riley R."/>
            <person name="LaButti K."/>
            <person name="Andreopoulos B."/>
            <person name="Lipzen A."/>
            <person name="Chen C."/>
            <person name="Yanf M."/>
            <person name="Daum C."/>
            <person name="Ng V."/>
            <person name="Clum A."/>
            <person name="Steindorff A."/>
            <person name="Ohm R."/>
            <person name="Martin F."/>
            <person name="Silar P."/>
            <person name="Natvig D."/>
            <person name="Lalanne C."/>
            <person name="Gautier V."/>
            <person name="Ament-velasquez S.L."/>
            <person name="Kruys A."/>
            <person name="Hutchinson M.I."/>
            <person name="Powell A.J."/>
            <person name="Barry K."/>
            <person name="Miller A.N."/>
            <person name="Grigoriev I.V."/>
            <person name="Debuchy R."/>
            <person name="Gladieux P."/>
            <person name="Thoren M.H."/>
            <person name="Johannesson H."/>
        </authorList>
    </citation>
    <scope>NUCLEOTIDE SEQUENCE</scope>
    <source>
        <strain evidence="2">SMH3391-2</strain>
    </source>
</reference>
<evidence type="ECO:0000313" key="3">
    <source>
        <dbReference type="Proteomes" id="UP001174934"/>
    </source>
</evidence>
<feature type="region of interest" description="Disordered" evidence="1">
    <location>
        <begin position="1"/>
        <end position="77"/>
    </location>
</feature>
<dbReference type="EMBL" id="JAULSR010000004">
    <property type="protein sequence ID" value="KAK0621561.1"/>
    <property type="molecule type" value="Genomic_DNA"/>
</dbReference>
<name>A0AA40C166_9PEZI</name>
<evidence type="ECO:0000256" key="1">
    <source>
        <dbReference type="SAM" id="MobiDB-lite"/>
    </source>
</evidence>
<sequence length="130" mass="13904">MAFSSCTTTQPVPCLPSTTSTRRCSPMIGSLPQSPSKPRYPLAPSPLMALDGRAPRKSQHEPVSQPRREPGCVLHLQSPHPAVPLPLATTAVHSITALPTGLSSALPRRLLQALHLDQFSETPKPSRGFA</sequence>
<protein>
    <submittedName>
        <fullName evidence="2">Uncharacterized protein</fullName>
    </submittedName>
</protein>
<evidence type="ECO:0000313" key="2">
    <source>
        <dbReference type="EMBL" id="KAK0621561.1"/>
    </source>
</evidence>
<feature type="compositionally biased region" description="Polar residues" evidence="1">
    <location>
        <begin position="1"/>
        <end position="23"/>
    </location>
</feature>
<keyword evidence="3" id="KW-1185">Reference proteome</keyword>
<organism evidence="2 3">
    <name type="scientific">Bombardia bombarda</name>
    <dbReference type="NCBI Taxonomy" id="252184"/>
    <lineage>
        <taxon>Eukaryota</taxon>
        <taxon>Fungi</taxon>
        <taxon>Dikarya</taxon>
        <taxon>Ascomycota</taxon>
        <taxon>Pezizomycotina</taxon>
        <taxon>Sordariomycetes</taxon>
        <taxon>Sordariomycetidae</taxon>
        <taxon>Sordariales</taxon>
        <taxon>Lasiosphaeriaceae</taxon>
        <taxon>Bombardia</taxon>
    </lineage>
</organism>
<gene>
    <name evidence="2" type="ORF">B0T17DRAFT_295184</name>
</gene>
<comment type="caution">
    <text evidence="2">The sequence shown here is derived from an EMBL/GenBank/DDBJ whole genome shotgun (WGS) entry which is preliminary data.</text>
</comment>
<dbReference type="Proteomes" id="UP001174934">
    <property type="component" value="Unassembled WGS sequence"/>
</dbReference>
<proteinExistence type="predicted"/>
<accession>A0AA40C166</accession>
<dbReference type="AlphaFoldDB" id="A0AA40C166"/>